<keyword evidence="2" id="KW-1185">Reference proteome</keyword>
<evidence type="ECO:0000313" key="1">
    <source>
        <dbReference type="EMBL" id="SDC65922.1"/>
    </source>
</evidence>
<dbReference type="EMBL" id="FMZL01000034">
    <property type="protein sequence ID" value="SDC65922.1"/>
    <property type="molecule type" value="Genomic_DNA"/>
</dbReference>
<dbReference type="Proteomes" id="UP000198528">
    <property type="component" value="Unassembled WGS sequence"/>
</dbReference>
<proteinExistence type="predicted"/>
<dbReference type="PANTHER" id="PTHR46246">
    <property type="entry name" value="GUANOSINE-3',5'-BIS(DIPHOSPHATE) 3'-PYROPHOSPHOHYDROLASE MESH1"/>
    <property type="match status" value="1"/>
</dbReference>
<name>A0A1G6NDQ9_9ACTN</name>
<dbReference type="GO" id="GO:0008893">
    <property type="term" value="F:guanosine-3',5'-bis(diphosphate) 3'-diphosphatase activity"/>
    <property type="evidence" value="ECO:0007669"/>
    <property type="project" value="TreeGrafter"/>
</dbReference>
<dbReference type="SUPFAM" id="SSF109604">
    <property type="entry name" value="HD-domain/PDEase-like"/>
    <property type="match status" value="1"/>
</dbReference>
<dbReference type="RefSeq" id="WP_090847813.1">
    <property type="nucleotide sequence ID" value="NZ_FMZL01000034.1"/>
</dbReference>
<evidence type="ECO:0000313" key="2">
    <source>
        <dbReference type="Proteomes" id="UP000198528"/>
    </source>
</evidence>
<organism evidence="1 2">
    <name type="scientific">Parafannyhessea umbonata</name>
    <dbReference type="NCBI Taxonomy" id="604330"/>
    <lineage>
        <taxon>Bacteria</taxon>
        <taxon>Bacillati</taxon>
        <taxon>Actinomycetota</taxon>
        <taxon>Coriobacteriia</taxon>
        <taxon>Coriobacteriales</taxon>
        <taxon>Atopobiaceae</taxon>
        <taxon>Parafannyhessea</taxon>
    </lineage>
</organism>
<reference evidence="2" key="1">
    <citation type="submission" date="2016-10" db="EMBL/GenBank/DDBJ databases">
        <authorList>
            <person name="Varghese N."/>
            <person name="Submissions S."/>
        </authorList>
    </citation>
    <scope>NUCLEOTIDE SEQUENCE [LARGE SCALE GENOMIC DNA]</scope>
    <source>
        <strain evidence="2">DSM 22619</strain>
    </source>
</reference>
<dbReference type="STRING" id="604330.SAMN04489857_0027"/>
<gene>
    <name evidence="1" type="ORF">SAMN04487824_1343</name>
</gene>
<protein>
    <submittedName>
        <fullName evidence="1">HD domain-containing protein</fullName>
    </submittedName>
</protein>
<accession>A0A1G6NDQ9</accession>
<dbReference type="InterPro" id="IPR052194">
    <property type="entry name" value="MESH1"/>
</dbReference>
<dbReference type="AlphaFoldDB" id="A0A1G6NDQ9"/>
<dbReference type="Gene3D" id="1.10.3210.10">
    <property type="entry name" value="Hypothetical protein af1432"/>
    <property type="match status" value="1"/>
</dbReference>
<sequence>MGPQETIAQAIARKAHAGQTDKAGVPYIEHPAHVAAQVNGDKAKATAWLHDVVEDTPITFDDLRAAGIDDDVIDALELLTHDKSVPYLDYVSNLKHNVLARTVKLADLTHNSDLSRLTKVTDADRERVQKYHLAIALLRSQ</sequence>
<dbReference type="PANTHER" id="PTHR46246:SF1">
    <property type="entry name" value="GUANOSINE-3',5'-BIS(DIPHOSPHATE) 3'-PYROPHOSPHOHYDROLASE MESH1"/>
    <property type="match status" value="1"/>
</dbReference>